<keyword evidence="1" id="KW-0699">rRNA-binding</keyword>
<organism evidence="7 8">
    <name type="scientific">Blastopirellula marina</name>
    <dbReference type="NCBI Taxonomy" id="124"/>
    <lineage>
        <taxon>Bacteria</taxon>
        <taxon>Pseudomonadati</taxon>
        <taxon>Planctomycetota</taxon>
        <taxon>Planctomycetia</taxon>
        <taxon>Pirellulales</taxon>
        <taxon>Pirellulaceae</taxon>
        <taxon>Blastopirellula</taxon>
    </lineage>
</organism>
<dbReference type="SUPFAM" id="SSF50715">
    <property type="entry name" value="Ribosomal protein L25-like"/>
    <property type="match status" value="1"/>
</dbReference>
<keyword evidence="3" id="KW-0689">Ribosomal protein</keyword>
<dbReference type="OrthoDB" id="9790002at2"/>
<dbReference type="InterPro" id="IPR011035">
    <property type="entry name" value="Ribosomal_bL25/Gln-tRNA_synth"/>
</dbReference>
<comment type="caution">
    <text evidence="7">The sequence shown here is derived from an EMBL/GenBank/DDBJ whole genome shotgun (WGS) entry which is preliminary data.</text>
</comment>
<sequence length="93" mass="10487">MAETLKATKREKTGKIANRNLRRDGKIPAVLYGEGKDVVHLELCAEQFDAIVRHGVKDITLEGDVSESVVMREVQWDTFGTEVLHVDFYRAGK</sequence>
<dbReference type="InterPro" id="IPR029751">
    <property type="entry name" value="Ribosomal_L25_dom"/>
</dbReference>
<dbReference type="Pfam" id="PF01386">
    <property type="entry name" value="Ribosomal_L25p"/>
    <property type="match status" value="1"/>
</dbReference>
<dbReference type="InterPro" id="IPR020056">
    <property type="entry name" value="Rbsml_bL25/Gln-tRNA_synth_N"/>
</dbReference>
<dbReference type="PANTHER" id="PTHR33284:SF1">
    <property type="entry name" value="RIBOSOMAL PROTEIN L25_GLN-TRNA SYNTHETASE, ANTI-CODON-BINDING DOMAIN-CONTAINING PROTEIN"/>
    <property type="match status" value="1"/>
</dbReference>
<dbReference type="GO" id="GO:0008097">
    <property type="term" value="F:5S rRNA binding"/>
    <property type="evidence" value="ECO:0007669"/>
    <property type="project" value="TreeGrafter"/>
</dbReference>
<reference evidence="7 8" key="1">
    <citation type="submission" date="2018-02" db="EMBL/GenBank/DDBJ databases">
        <title>Comparative genomes isolates from brazilian mangrove.</title>
        <authorList>
            <person name="Araujo J.E."/>
            <person name="Taketani R.G."/>
            <person name="Silva M.C.P."/>
            <person name="Loureco M.V."/>
            <person name="Andreote F.D."/>
        </authorList>
    </citation>
    <scope>NUCLEOTIDE SEQUENCE [LARGE SCALE GENOMIC DNA]</scope>
    <source>
        <strain evidence="7 8">HEX-2 MGV</strain>
    </source>
</reference>
<evidence type="ECO:0000256" key="2">
    <source>
        <dbReference type="ARBA" id="ARBA00022884"/>
    </source>
</evidence>
<dbReference type="EMBL" id="PUIA01000051">
    <property type="protein sequence ID" value="PQO28049.1"/>
    <property type="molecule type" value="Genomic_DNA"/>
</dbReference>
<dbReference type="GO" id="GO:0022625">
    <property type="term" value="C:cytosolic large ribosomal subunit"/>
    <property type="evidence" value="ECO:0007669"/>
    <property type="project" value="TreeGrafter"/>
</dbReference>
<proteinExistence type="predicted"/>
<evidence type="ECO:0000256" key="4">
    <source>
        <dbReference type="ARBA" id="ARBA00023274"/>
    </source>
</evidence>
<dbReference type="InterPro" id="IPR020930">
    <property type="entry name" value="Ribosomal_uL5_bac-type"/>
</dbReference>
<dbReference type="RefSeq" id="WP_105355698.1">
    <property type="nucleotide sequence ID" value="NZ_PUIA01000051.1"/>
</dbReference>
<dbReference type="GO" id="GO:0003735">
    <property type="term" value="F:structural constituent of ribosome"/>
    <property type="evidence" value="ECO:0007669"/>
    <property type="project" value="InterPro"/>
</dbReference>
<evidence type="ECO:0000313" key="8">
    <source>
        <dbReference type="Proteomes" id="UP000240009"/>
    </source>
</evidence>
<protein>
    <recommendedName>
        <fullName evidence="5">50S ribosomal protein L25</fullName>
    </recommendedName>
</protein>
<evidence type="ECO:0000256" key="3">
    <source>
        <dbReference type="ARBA" id="ARBA00022980"/>
    </source>
</evidence>
<dbReference type="CDD" id="cd00495">
    <property type="entry name" value="Ribosomal_L25_TL5_CTC"/>
    <property type="match status" value="1"/>
</dbReference>
<keyword evidence="2" id="KW-0694">RNA-binding</keyword>
<dbReference type="Gene3D" id="2.40.240.10">
    <property type="entry name" value="Ribosomal Protein L25, Chain P"/>
    <property type="match status" value="1"/>
</dbReference>
<evidence type="ECO:0000256" key="5">
    <source>
        <dbReference type="ARBA" id="ARBA00035479"/>
    </source>
</evidence>
<dbReference type="AlphaFoldDB" id="A0A2S8F7B7"/>
<evidence type="ECO:0000259" key="6">
    <source>
        <dbReference type="Pfam" id="PF01386"/>
    </source>
</evidence>
<dbReference type="Proteomes" id="UP000240009">
    <property type="component" value="Unassembled WGS sequence"/>
</dbReference>
<evidence type="ECO:0000313" key="7">
    <source>
        <dbReference type="EMBL" id="PQO28049.1"/>
    </source>
</evidence>
<name>A0A2S8F7B7_9BACT</name>
<dbReference type="PANTHER" id="PTHR33284">
    <property type="entry name" value="RIBOSOMAL PROTEIN L25/GLN-TRNA SYNTHETASE, ANTI-CODON-BINDING DOMAIN-CONTAINING PROTEIN"/>
    <property type="match status" value="1"/>
</dbReference>
<feature type="domain" description="Large ribosomal subunit protein bL25 L25" evidence="6">
    <location>
        <begin position="5"/>
        <end position="88"/>
    </location>
</feature>
<keyword evidence="4" id="KW-0687">Ribonucleoprotein</keyword>
<gene>
    <name evidence="7" type="ORF">C5Y96_16885</name>
</gene>
<dbReference type="GO" id="GO:0006412">
    <property type="term" value="P:translation"/>
    <property type="evidence" value="ECO:0007669"/>
    <property type="project" value="InterPro"/>
</dbReference>
<evidence type="ECO:0000256" key="1">
    <source>
        <dbReference type="ARBA" id="ARBA00022730"/>
    </source>
</evidence>
<accession>A0A2S8F7B7</accession>